<keyword evidence="2" id="KW-1185">Reference proteome</keyword>
<dbReference type="AlphaFoldDB" id="A0A151Z2L4"/>
<comment type="caution">
    <text evidence="1">The sequence shown here is derived from an EMBL/GenBank/DDBJ whole genome shotgun (WGS) entry which is preliminary data.</text>
</comment>
<protein>
    <submittedName>
        <fullName evidence="1">Uncharacterized protein</fullName>
    </submittedName>
</protein>
<dbReference type="Proteomes" id="UP000076078">
    <property type="component" value="Unassembled WGS sequence"/>
</dbReference>
<dbReference type="InParanoid" id="A0A151Z2L4"/>
<evidence type="ECO:0000313" key="1">
    <source>
        <dbReference type="EMBL" id="KYQ88195.1"/>
    </source>
</evidence>
<accession>A0A151Z2L4</accession>
<reference evidence="1 2" key="1">
    <citation type="submission" date="2015-12" db="EMBL/GenBank/DDBJ databases">
        <title>Dictyostelia acquired genes for synthesis and detection of signals that induce cell-type specialization by lateral gene transfer from prokaryotes.</title>
        <authorList>
            <person name="Gloeckner G."/>
            <person name="Schaap P."/>
        </authorList>
    </citation>
    <scope>NUCLEOTIDE SEQUENCE [LARGE SCALE GENOMIC DNA]</scope>
    <source>
        <strain evidence="1 2">TK</strain>
    </source>
</reference>
<name>A0A151Z2L4_TIELA</name>
<sequence>MNYTATNKPNEFLTLPVVLKVLEGLSKMTDKKLLKKVEYYTMLAMIPPHFKIPLHLLISLYTKLSIQLHITLSPTITIEDIDKSKPIDYYNYIVRYSVKKNLNLFLDFTLDDYHIHPIILHQKFFNIQFDSKTVSYIDKFIMEFKVNNQKEPHLF</sequence>
<proteinExistence type="predicted"/>
<gene>
    <name evidence="1" type="ORF">DLAC_10881</name>
</gene>
<organism evidence="1 2">
    <name type="scientific">Tieghemostelium lacteum</name>
    <name type="common">Slime mold</name>
    <name type="synonym">Dictyostelium lacteum</name>
    <dbReference type="NCBI Taxonomy" id="361077"/>
    <lineage>
        <taxon>Eukaryota</taxon>
        <taxon>Amoebozoa</taxon>
        <taxon>Evosea</taxon>
        <taxon>Eumycetozoa</taxon>
        <taxon>Dictyostelia</taxon>
        <taxon>Dictyosteliales</taxon>
        <taxon>Raperosteliaceae</taxon>
        <taxon>Tieghemostelium</taxon>
    </lineage>
</organism>
<dbReference type="EMBL" id="LODT01000051">
    <property type="protein sequence ID" value="KYQ88195.1"/>
    <property type="molecule type" value="Genomic_DNA"/>
</dbReference>
<evidence type="ECO:0000313" key="2">
    <source>
        <dbReference type="Proteomes" id="UP000076078"/>
    </source>
</evidence>